<dbReference type="EMBL" id="VJWX01000736">
    <property type="protein sequence ID" value="TVT17191.1"/>
    <property type="molecule type" value="Genomic_DNA"/>
</dbReference>
<name>A0A557ZYX4_9PSEU</name>
<evidence type="ECO:0000256" key="4">
    <source>
        <dbReference type="ARBA" id="ARBA00023315"/>
    </source>
</evidence>
<dbReference type="OrthoDB" id="9805770at2"/>
<gene>
    <name evidence="7" type="ORF">FNH05_36215</name>
</gene>
<organism evidence="7 8">
    <name type="scientific">Amycolatopsis rhizosphaerae</name>
    <dbReference type="NCBI Taxonomy" id="2053003"/>
    <lineage>
        <taxon>Bacteria</taxon>
        <taxon>Bacillati</taxon>
        <taxon>Actinomycetota</taxon>
        <taxon>Actinomycetes</taxon>
        <taxon>Pseudonocardiales</taxon>
        <taxon>Pseudonocardiaceae</taxon>
        <taxon>Amycolatopsis</taxon>
    </lineage>
</organism>
<dbReference type="PANTHER" id="PTHR43178">
    <property type="entry name" value="DIHYDROLIPOAMIDE ACETYLTRANSFERASE COMPONENT OF PYRUVATE DEHYDROGENASE COMPLEX"/>
    <property type="match status" value="1"/>
</dbReference>
<evidence type="ECO:0000256" key="5">
    <source>
        <dbReference type="SAM" id="MobiDB-lite"/>
    </source>
</evidence>
<dbReference type="GO" id="GO:0031405">
    <property type="term" value="F:lipoic acid binding"/>
    <property type="evidence" value="ECO:0007669"/>
    <property type="project" value="TreeGrafter"/>
</dbReference>
<dbReference type="Proteomes" id="UP000320011">
    <property type="component" value="Unassembled WGS sequence"/>
</dbReference>
<keyword evidence="3" id="KW-0808">Transferase</keyword>
<dbReference type="InterPro" id="IPR023213">
    <property type="entry name" value="CAT-like_dom_sf"/>
</dbReference>
<sequence length="307" mass="32016">PPVRAYAAHAGVDLASVHGTGRDGAITHADVDRARTAPHRRRVSPYARRLAAELGVDLAGIGGDTVHARDVQAAARQEAHPPAGKRDDSAMRQAIGALMARSKREIPHYYLSTTIDLAAATAWLHEHNRRTSVSGRLVPAALLLKASALAARAVPELNGHWNDGAFHPAGEVNLGVAISLRGGGLIAPALGAADTLAVGELMARLRDLVSRARDGRLRSSELTGATLTVTNLGDLGVESVQGVIYPPQVGLIGFGAVVERPWASGGMLGVRPVVTATLSGDHRASDGATGARLLNTIDGLLQRPEEL</sequence>
<dbReference type="Pfam" id="PF00198">
    <property type="entry name" value="2-oxoacid_dh"/>
    <property type="match status" value="1"/>
</dbReference>
<evidence type="ECO:0000256" key="3">
    <source>
        <dbReference type="ARBA" id="ARBA00022679"/>
    </source>
</evidence>
<feature type="non-terminal residue" evidence="7">
    <location>
        <position position="1"/>
    </location>
</feature>
<reference evidence="7 8" key="2">
    <citation type="submission" date="2019-08" db="EMBL/GenBank/DDBJ databases">
        <title>Amycolatopsis acidicola sp. nov., isolated from peat swamp forest soil.</title>
        <authorList>
            <person name="Srisuk N."/>
        </authorList>
    </citation>
    <scope>NUCLEOTIDE SEQUENCE [LARGE SCALE GENOMIC DNA]</scope>
    <source>
        <strain evidence="7 8">TBRC 6029</strain>
    </source>
</reference>
<feature type="domain" description="Peripheral subunit-binding (PSBD)" evidence="6">
    <location>
        <begin position="1"/>
        <end position="35"/>
    </location>
</feature>
<dbReference type="GO" id="GO:0016407">
    <property type="term" value="F:acetyltransferase activity"/>
    <property type="evidence" value="ECO:0007669"/>
    <property type="project" value="TreeGrafter"/>
</dbReference>
<comment type="caution">
    <text evidence="7">The sequence shown here is derived from an EMBL/GenBank/DDBJ whole genome shotgun (WGS) entry which is preliminary data.</text>
</comment>
<protein>
    <submittedName>
        <fullName evidence="7">2-oxo acid dehydrogenase subunit E2</fullName>
    </submittedName>
</protein>
<comment type="similarity">
    <text evidence="2">Belongs to the 2-oxoacid dehydrogenase family.</text>
</comment>
<keyword evidence="4" id="KW-0012">Acyltransferase</keyword>
<dbReference type="Gene3D" id="3.30.559.10">
    <property type="entry name" value="Chloramphenicol acetyltransferase-like domain"/>
    <property type="match status" value="1"/>
</dbReference>
<dbReference type="Pfam" id="PF02817">
    <property type="entry name" value="E3_binding"/>
    <property type="match status" value="2"/>
</dbReference>
<keyword evidence="8" id="KW-1185">Reference proteome</keyword>
<evidence type="ECO:0000313" key="8">
    <source>
        <dbReference type="Proteomes" id="UP000320011"/>
    </source>
</evidence>
<dbReference type="RefSeq" id="WP_144593343.1">
    <property type="nucleotide sequence ID" value="NZ_VJWX01000736.1"/>
</dbReference>
<dbReference type="SUPFAM" id="SSF47005">
    <property type="entry name" value="Peripheral subunit-binding domain of 2-oxo acid dehydrogenase complex"/>
    <property type="match status" value="1"/>
</dbReference>
<dbReference type="InterPro" id="IPR036625">
    <property type="entry name" value="E3-bd_dom_sf"/>
</dbReference>
<accession>A0A557ZYX4</accession>
<feature type="region of interest" description="Disordered" evidence="5">
    <location>
        <begin position="21"/>
        <end position="42"/>
    </location>
</feature>
<evidence type="ECO:0000259" key="6">
    <source>
        <dbReference type="PROSITE" id="PS51826"/>
    </source>
</evidence>
<evidence type="ECO:0000256" key="2">
    <source>
        <dbReference type="ARBA" id="ARBA00007317"/>
    </source>
</evidence>
<proteinExistence type="inferred from homology"/>
<dbReference type="GO" id="GO:0005737">
    <property type="term" value="C:cytoplasm"/>
    <property type="evidence" value="ECO:0007669"/>
    <property type="project" value="TreeGrafter"/>
</dbReference>
<dbReference type="InterPro" id="IPR050743">
    <property type="entry name" value="2-oxoacid_DH_E2_comp"/>
</dbReference>
<evidence type="ECO:0000313" key="7">
    <source>
        <dbReference type="EMBL" id="TVT17191.1"/>
    </source>
</evidence>
<dbReference type="Gene3D" id="4.10.320.10">
    <property type="entry name" value="E3-binding domain"/>
    <property type="match status" value="2"/>
</dbReference>
<dbReference type="InterPro" id="IPR004167">
    <property type="entry name" value="PSBD"/>
</dbReference>
<comment type="cofactor">
    <cofactor evidence="1">
        <name>(R)-lipoate</name>
        <dbReference type="ChEBI" id="CHEBI:83088"/>
    </cofactor>
</comment>
<dbReference type="SUPFAM" id="SSF52777">
    <property type="entry name" value="CoA-dependent acyltransferases"/>
    <property type="match status" value="1"/>
</dbReference>
<dbReference type="PANTHER" id="PTHR43178:SF5">
    <property type="entry name" value="LIPOAMIDE ACYLTRANSFERASE COMPONENT OF BRANCHED-CHAIN ALPHA-KETO ACID DEHYDROGENASE COMPLEX, MITOCHONDRIAL"/>
    <property type="match status" value="1"/>
</dbReference>
<reference evidence="7 8" key="1">
    <citation type="submission" date="2019-07" db="EMBL/GenBank/DDBJ databases">
        <authorList>
            <person name="Duangmal K."/>
            <person name="Teo W.F.A."/>
        </authorList>
    </citation>
    <scope>NUCLEOTIDE SEQUENCE [LARGE SCALE GENOMIC DNA]</scope>
    <source>
        <strain evidence="7 8">TBRC 6029</strain>
    </source>
</reference>
<dbReference type="PROSITE" id="PS51826">
    <property type="entry name" value="PSBD"/>
    <property type="match status" value="1"/>
</dbReference>
<dbReference type="InterPro" id="IPR001078">
    <property type="entry name" value="2-oxoacid_DH_actylTfrase"/>
</dbReference>
<evidence type="ECO:0000256" key="1">
    <source>
        <dbReference type="ARBA" id="ARBA00001938"/>
    </source>
</evidence>
<dbReference type="AlphaFoldDB" id="A0A557ZYX4"/>